<feature type="compositionally biased region" description="Acidic residues" evidence="1">
    <location>
        <begin position="283"/>
        <end position="296"/>
    </location>
</feature>
<evidence type="ECO:0000313" key="3">
    <source>
        <dbReference type="Proteomes" id="UP000748756"/>
    </source>
</evidence>
<evidence type="ECO:0000256" key="1">
    <source>
        <dbReference type="SAM" id="MobiDB-lite"/>
    </source>
</evidence>
<sequence length="652" mass="73333">MPTACQRFFDIPELIASLDPFLGNNDRIQILTTSRSLHKVFAPLVWSRLDMKPTVTAARLLKSPEGIQALARYVGSVQSFEASSFFFKAYMDGVLAFAHIQRLESLFLSDAAAAEEEGGGGGRGGGERAITGTGTVLARPNWLPATQNRRPDIPMFPTPPMRNLTQLNCSITRLDMDGDKLGLCQSFQICWLLRLNPGLTDLHLTNMALSNAQLIRVLARTLSRLSKLRDLYLESSCDMSMQLTRMLFLSCPVSLVVLSLHFNVEDIHPGVAHDLDSNNLQDATDDNSDDDDDEEGLSAAVRRSGPLHNLTRLIMPTHRGGFPTSTIELFLQDCPSLQMWGVPNLEHPQTSREVSNLLLHHCPKLRQLTVKDGSSRRRDYLEVIRDMPVNQLETLAVIRYSEGEPGELWEVLERHRDVFHQLILFNALKVSSRTIQCLLRFCPRLTRLFMMAVDDRELSLSLGDAAEYPWTCLNLTHVCLLMDLSGTGAEEKYATALRTKKSGTTTTLPPFVWKAEEQACWKQLETVYTQLGSLVRLDTLTIRYVNPFDRDYLSKSLPGLLTLGDPSMNQPGFLKKLAGLKKLRMFRGSVSAFTAESQMMLRQREVEWMMREWPALEVIDFLGSKGGGGGNKVDLPVHLQWFQSRKPSIKFH</sequence>
<dbReference type="Gene3D" id="3.80.10.10">
    <property type="entry name" value="Ribonuclease Inhibitor"/>
    <property type="match status" value="1"/>
</dbReference>
<dbReference type="AlphaFoldDB" id="A0A9P5S5U9"/>
<dbReference type="Proteomes" id="UP000748756">
    <property type="component" value="Unassembled WGS sequence"/>
</dbReference>
<gene>
    <name evidence="2" type="ORF">BG015_001772</name>
</gene>
<organism evidence="2 3">
    <name type="scientific">Linnemannia schmuckeri</name>
    <dbReference type="NCBI Taxonomy" id="64567"/>
    <lineage>
        <taxon>Eukaryota</taxon>
        <taxon>Fungi</taxon>
        <taxon>Fungi incertae sedis</taxon>
        <taxon>Mucoromycota</taxon>
        <taxon>Mortierellomycotina</taxon>
        <taxon>Mortierellomycetes</taxon>
        <taxon>Mortierellales</taxon>
        <taxon>Mortierellaceae</taxon>
        <taxon>Linnemannia</taxon>
    </lineage>
</organism>
<name>A0A9P5S5U9_9FUNG</name>
<protein>
    <submittedName>
        <fullName evidence="2">Uncharacterized protein</fullName>
    </submittedName>
</protein>
<dbReference type="EMBL" id="JAAAUQ010000133">
    <property type="protein sequence ID" value="KAF9154138.1"/>
    <property type="molecule type" value="Genomic_DNA"/>
</dbReference>
<comment type="caution">
    <text evidence="2">The sequence shown here is derived from an EMBL/GenBank/DDBJ whole genome shotgun (WGS) entry which is preliminary data.</text>
</comment>
<dbReference type="OrthoDB" id="2421064at2759"/>
<accession>A0A9P5S5U9</accession>
<dbReference type="SUPFAM" id="SSF52058">
    <property type="entry name" value="L domain-like"/>
    <property type="match status" value="1"/>
</dbReference>
<proteinExistence type="predicted"/>
<feature type="region of interest" description="Disordered" evidence="1">
    <location>
        <begin position="275"/>
        <end position="296"/>
    </location>
</feature>
<dbReference type="InterPro" id="IPR032675">
    <property type="entry name" value="LRR_dom_sf"/>
</dbReference>
<evidence type="ECO:0000313" key="2">
    <source>
        <dbReference type="EMBL" id="KAF9154138.1"/>
    </source>
</evidence>
<keyword evidence="3" id="KW-1185">Reference proteome</keyword>
<reference evidence="2" key="1">
    <citation type="journal article" date="2020" name="Fungal Divers.">
        <title>Resolving the Mortierellaceae phylogeny through synthesis of multi-gene phylogenetics and phylogenomics.</title>
        <authorList>
            <person name="Vandepol N."/>
            <person name="Liber J."/>
            <person name="Desiro A."/>
            <person name="Na H."/>
            <person name="Kennedy M."/>
            <person name="Barry K."/>
            <person name="Grigoriev I.V."/>
            <person name="Miller A.N."/>
            <person name="O'Donnell K."/>
            <person name="Stajich J.E."/>
            <person name="Bonito G."/>
        </authorList>
    </citation>
    <scope>NUCLEOTIDE SEQUENCE</scope>
    <source>
        <strain evidence="2">NRRL 6426</strain>
    </source>
</reference>